<evidence type="ECO:0000313" key="2">
    <source>
        <dbReference type="EMBL" id="AIS53133.1"/>
    </source>
</evidence>
<dbReference type="Proteomes" id="UP000029669">
    <property type="component" value="Chromosome"/>
</dbReference>
<dbReference type="PANTHER" id="PTHR38755:SF1">
    <property type="entry name" value="METHYLENE-TETRAHYDROFOLATE REDUCTASE C-TERMINAL DOMAIN-CONTAINING PROTEIN"/>
    <property type="match status" value="1"/>
</dbReference>
<dbReference type="EMBL" id="CP009170">
    <property type="protein sequence ID" value="AIS53133.1"/>
    <property type="molecule type" value="Genomic_DNA"/>
</dbReference>
<reference evidence="3" key="1">
    <citation type="journal article" date="2015" name="Genome Announc.">
        <title>Whole-Genome Sequences of 80 Environmental and Clinical Isolates of Burkholderia pseudomallei.</title>
        <authorList>
            <person name="Johnson S.L."/>
            <person name="Baker A.L."/>
            <person name="Chain P.S."/>
            <person name="Currie B.J."/>
            <person name="Daligault H.E."/>
            <person name="Davenport K.W."/>
            <person name="Davis C.B."/>
            <person name="Inglis T.J."/>
            <person name="Kaestli M."/>
            <person name="Koren S."/>
            <person name="Mayo M."/>
            <person name="Merritt A.J."/>
            <person name="Price E.P."/>
            <person name="Sarovich D.S."/>
            <person name="Warner J."/>
            <person name="Rosovitz M.J."/>
        </authorList>
    </citation>
    <scope>NUCLEOTIDE SEQUENCE [LARGE SCALE GENOMIC DNA]</scope>
    <source>
        <strain evidence="3">DSM 2030</strain>
    </source>
</reference>
<dbReference type="RefSeq" id="WP_049685764.1">
    <property type="nucleotide sequence ID" value="NZ_CP009170.1"/>
</dbReference>
<name>A0A097ATJ4_THEKI</name>
<feature type="domain" description="Methylene-tetrahydrofolate reductase C-terminal-like" evidence="1">
    <location>
        <begin position="110"/>
        <end position="203"/>
    </location>
</feature>
<proteinExistence type="predicted"/>
<protein>
    <submittedName>
        <fullName evidence="2">5,10-methylene-tetrahydrofolate reductase subunit MetV</fullName>
    </submittedName>
</protein>
<dbReference type="InterPro" id="IPR022026">
    <property type="entry name" value="DUF5981"/>
</dbReference>
<keyword evidence="3" id="KW-1185">Reference proteome</keyword>
<organism evidence="2 3">
    <name type="scientific">Thermoanaerobacter kivui</name>
    <name type="common">Acetogenium kivui</name>
    <dbReference type="NCBI Taxonomy" id="2325"/>
    <lineage>
        <taxon>Bacteria</taxon>
        <taxon>Bacillati</taxon>
        <taxon>Bacillota</taxon>
        <taxon>Clostridia</taxon>
        <taxon>Thermoanaerobacterales</taxon>
        <taxon>Thermoanaerobacteraceae</taxon>
        <taxon>Thermoanaerobacter</taxon>
    </lineage>
</organism>
<dbReference type="AlphaFoldDB" id="A0A097ATJ4"/>
<dbReference type="PANTHER" id="PTHR38755">
    <property type="entry name" value="5,10-METHYLENETETRAHYDROFOLATE REDUCTASE"/>
    <property type="match status" value="1"/>
</dbReference>
<sequence>MVITEHKPFEEILEMLKDSQSIFITGCSLCATSCFTGGEAQVLEMKEKLEKEGKTVTGYAILDPSCNKLQVRATLKKQKEAVDAADAILCMACGDGAQTVAAVVDDKPVFPANNTMFIGEIERVGHFVEACKACGQCELGWTAGICPITKCAKGLMNGPCGGSKNGKCEVNPENDCAWVLIYERLEKLGKLDKMLELKPPKDHSKAYNPRKIVVKK</sequence>
<gene>
    <name evidence="2" type="primary">metV</name>
    <name evidence="2" type="ORF">TKV_c19890</name>
</gene>
<accession>A0A097ATJ4</accession>
<dbReference type="KEGG" id="tki:TKV_c19890"/>
<dbReference type="HOGENOM" id="CLU_107569_0_0_9"/>
<dbReference type="Pfam" id="PF12225">
    <property type="entry name" value="DUF5981"/>
    <property type="match status" value="1"/>
</dbReference>
<evidence type="ECO:0000259" key="1">
    <source>
        <dbReference type="Pfam" id="PF12225"/>
    </source>
</evidence>
<dbReference type="OrthoDB" id="9803687at2"/>
<evidence type="ECO:0000313" key="3">
    <source>
        <dbReference type="Proteomes" id="UP000029669"/>
    </source>
</evidence>
<dbReference type="STRING" id="2325.TKV_c19890"/>
<dbReference type="eggNOG" id="COG4656">
    <property type="taxonomic scope" value="Bacteria"/>
</dbReference>